<dbReference type="InterPro" id="IPR043565">
    <property type="entry name" value="PAX_fam"/>
</dbReference>
<evidence type="ECO:0000256" key="5">
    <source>
        <dbReference type="ARBA" id="ARBA00023125"/>
    </source>
</evidence>
<dbReference type="PROSITE" id="PS51057">
    <property type="entry name" value="PAIRED_2"/>
    <property type="match status" value="1"/>
</dbReference>
<keyword evidence="4" id="KW-0805">Transcription regulation</keyword>
<keyword evidence="6" id="KW-0804">Transcription</keyword>
<feature type="domain" description="Paired" evidence="8">
    <location>
        <begin position="121"/>
        <end position="247"/>
    </location>
</feature>
<dbReference type="InterPro" id="IPR009057">
    <property type="entry name" value="Homeodomain-like_sf"/>
</dbReference>
<keyword evidence="3" id="KW-0563">Paired box</keyword>
<keyword evidence="2" id="KW-0217">Developmental protein</keyword>
<organism evidence="9 10">
    <name type="scientific">Panagrolaimus superbus</name>
    <dbReference type="NCBI Taxonomy" id="310955"/>
    <lineage>
        <taxon>Eukaryota</taxon>
        <taxon>Metazoa</taxon>
        <taxon>Ecdysozoa</taxon>
        <taxon>Nematoda</taxon>
        <taxon>Chromadorea</taxon>
        <taxon>Rhabditida</taxon>
        <taxon>Tylenchina</taxon>
        <taxon>Panagrolaimomorpha</taxon>
        <taxon>Panagrolaimoidea</taxon>
        <taxon>Panagrolaimidae</taxon>
        <taxon>Panagrolaimus</taxon>
    </lineage>
</organism>
<comment type="subcellular location">
    <subcellularLocation>
        <location evidence="1">Nucleus</location>
    </subcellularLocation>
</comment>
<dbReference type="GO" id="GO:0000981">
    <property type="term" value="F:DNA-binding transcription factor activity, RNA polymerase II-specific"/>
    <property type="evidence" value="ECO:0007669"/>
    <property type="project" value="TreeGrafter"/>
</dbReference>
<dbReference type="AlphaFoldDB" id="A0A914Y373"/>
<dbReference type="InterPro" id="IPR001523">
    <property type="entry name" value="Paired_dom"/>
</dbReference>
<dbReference type="GO" id="GO:0005634">
    <property type="term" value="C:nucleus"/>
    <property type="evidence" value="ECO:0007669"/>
    <property type="project" value="UniProtKB-SubCell"/>
</dbReference>
<dbReference type="PANTHER" id="PTHR45636:SF52">
    <property type="entry name" value="PAIRED DOMAIN-CONTAINING PROTEIN"/>
    <property type="match status" value="1"/>
</dbReference>
<reference evidence="10" key="1">
    <citation type="submission" date="2022-11" db="UniProtKB">
        <authorList>
            <consortium name="WormBaseParasite"/>
        </authorList>
    </citation>
    <scope>IDENTIFICATION</scope>
</reference>
<dbReference type="InterPro" id="IPR036388">
    <property type="entry name" value="WH-like_DNA-bd_sf"/>
</dbReference>
<evidence type="ECO:0000313" key="9">
    <source>
        <dbReference type="Proteomes" id="UP000887577"/>
    </source>
</evidence>
<evidence type="ECO:0000256" key="2">
    <source>
        <dbReference type="ARBA" id="ARBA00022473"/>
    </source>
</evidence>
<evidence type="ECO:0000256" key="6">
    <source>
        <dbReference type="ARBA" id="ARBA00023163"/>
    </source>
</evidence>
<dbReference type="Gene3D" id="1.10.10.10">
    <property type="entry name" value="Winged helix-like DNA-binding domain superfamily/Winged helix DNA-binding domain"/>
    <property type="match status" value="2"/>
</dbReference>
<evidence type="ECO:0000256" key="1">
    <source>
        <dbReference type="ARBA" id="ARBA00004123"/>
    </source>
</evidence>
<dbReference type="SUPFAM" id="SSF46689">
    <property type="entry name" value="Homeodomain-like"/>
    <property type="match status" value="1"/>
</dbReference>
<evidence type="ECO:0000256" key="7">
    <source>
        <dbReference type="ARBA" id="ARBA00023242"/>
    </source>
</evidence>
<evidence type="ECO:0000256" key="4">
    <source>
        <dbReference type="ARBA" id="ARBA00023015"/>
    </source>
</evidence>
<dbReference type="PRINTS" id="PR00027">
    <property type="entry name" value="PAIREDBOX"/>
</dbReference>
<dbReference type="GO" id="GO:0000978">
    <property type="term" value="F:RNA polymerase II cis-regulatory region sequence-specific DNA binding"/>
    <property type="evidence" value="ECO:0007669"/>
    <property type="project" value="TreeGrafter"/>
</dbReference>
<dbReference type="WBParaSite" id="PSU_v2.g13225.t1">
    <property type="protein sequence ID" value="PSU_v2.g13225.t1"/>
    <property type="gene ID" value="PSU_v2.g13225"/>
</dbReference>
<accession>A0A914Y373</accession>
<evidence type="ECO:0000256" key="3">
    <source>
        <dbReference type="ARBA" id="ARBA00022724"/>
    </source>
</evidence>
<proteinExistence type="predicted"/>
<dbReference type="Pfam" id="PF00292">
    <property type="entry name" value="PAX"/>
    <property type="match status" value="1"/>
</dbReference>
<keyword evidence="9" id="KW-1185">Reference proteome</keyword>
<dbReference type="PANTHER" id="PTHR45636">
    <property type="entry name" value="PAIRED BOX PROTEIN PAX-6-RELATED-RELATED"/>
    <property type="match status" value="1"/>
</dbReference>
<keyword evidence="5" id="KW-0238">DNA-binding</keyword>
<sequence>MWPASSAEHGTTISSTERLINFDTTAAALETMENDFEQKFEEWLKSIDNTFCDKPLEELPFDGGDLPSFENFDATFDYQIIPQNGLLSENTFLKNLPSENEWKIPSQPSDTTTCSEDERQTRVGKNQLGGFYANGRPLPSSLREKIIELSTSGVKPCQISRQLRISHGCVSKILSKFRDTGSIRPGKIGGSKPKKSLPQVVTAIAIYKHYRPSMYSWEIRDRLLQDGICQTHNIPSVSSINRIIRTKLNSKNAATIPPPSITSSSITPTAHDSTVYNSNYEIYPEDHLQQTQSPYSADSAYNSAIFSSSSDCSSPS</sequence>
<keyword evidence="7" id="KW-0539">Nucleus</keyword>
<dbReference type="Proteomes" id="UP000887577">
    <property type="component" value="Unplaced"/>
</dbReference>
<dbReference type="FunFam" id="1.10.10.10:FF:000003">
    <property type="entry name" value="Paired box protein Pax-6"/>
    <property type="match status" value="1"/>
</dbReference>
<protein>
    <submittedName>
        <fullName evidence="10">Paired domain-containing protein</fullName>
    </submittedName>
</protein>
<evidence type="ECO:0000259" key="8">
    <source>
        <dbReference type="PROSITE" id="PS51057"/>
    </source>
</evidence>
<name>A0A914Y373_9BILA</name>
<dbReference type="SMART" id="SM00351">
    <property type="entry name" value="PAX"/>
    <property type="match status" value="1"/>
</dbReference>
<evidence type="ECO:0000313" key="10">
    <source>
        <dbReference type="WBParaSite" id="PSU_v2.g13225.t1"/>
    </source>
</evidence>